<organism evidence="2 3">
    <name type="scientific">Cellulomonas fimi (strain ATCC 484 / DSM 20113 / JCM 1341 / CCUG 24087 / LMG 16345 / NBRC 15513 / NCIMB 8980 / NCTC 7547 / NRS-133)</name>
    <dbReference type="NCBI Taxonomy" id="590998"/>
    <lineage>
        <taxon>Bacteria</taxon>
        <taxon>Bacillati</taxon>
        <taxon>Actinomycetota</taxon>
        <taxon>Actinomycetes</taxon>
        <taxon>Micrococcales</taxon>
        <taxon>Cellulomonadaceae</taxon>
        <taxon>Cellulomonas</taxon>
    </lineage>
</organism>
<evidence type="ECO:0000259" key="1">
    <source>
        <dbReference type="Pfam" id="PF04230"/>
    </source>
</evidence>
<dbReference type="RefSeq" id="WP_013769897.1">
    <property type="nucleotide sequence ID" value="NC_015514.1"/>
</dbReference>
<reference evidence="2 3" key="1">
    <citation type="submission" date="2011-04" db="EMBL/GenBank/DDBJ databases">
        <title>Complete sequence of Cellulomonas fimi ATCC 484.</title>
        <authorList>
            <consortium name="US DOE Joint Genome Institute"/>
            <person name="Lucas S."/>
            <person name="Han J."/>
            <person name="Lapidus A."/>
            <person name="Cheng J.-F."/>
            <person name="Goodwin L."/>
            <person name="Pitluck S."/>
            <person name="Peters L."/>
            <person name="Chertkov O."/>
            <person name="Detter J.C."/>
            <person name="Han C."/>
            <person name="Tapia R."/>
            <person name="Land M."/>
            <person name="Hauser L."/>
            <person name="Kyrpides N."/>
            <person name="Ivanova N."/>
            <person name="Ovchinnikova G."/>
            <person name="Pagani I."/>
            <person name="Mead D."/>
            <person name="Brumm P."/>
            <person name="Woyke T."/>
        </authorList>
    </citation>
    <scope>NUCLEOTIDE SEQUENCE [LARGE SCALE GENOMIC DNA]</scope>
    <source>
        <strain evidence="3">ATCC 484 / DSM 20113 / JCM 1341 / NBRC 15513 / NCIMB 8980 / NCTC 7547</strain>
    </source>
</reference>
<evidence type="ECO:0000313" key="2">
    <source>
        <dbReference type="EMBL" id="AEE44868.1"/>
    </source>
</evidence>
<dbReference type="STRING" id="590998.Celf_0728"/>
<dbReference type="EMBL" id="CP002666">
    <property type="protein sequence ID" value="AEE44868.1"/>
    <property type="molecule type" value="Genomic_DNA"/>
</dbReference>
<keyword evidence="3" id="KW-1185">Reference proteome</keyword>
<dbReference type="HOGENOM" id="CLU_677320_0_0_11"/>
<evidence type="ECO:0000313" key="3">
    <source>
        <dbReference type="Proteomes" id="UP000008460"/>
    </source>
</evidence>
<feature type="domain" description="Polysaccharide pyruvyl transferase" evidence="1">
    <location>
        <begin position="13"/>
        <end position="326"/>
    </location>
</feature>
<name>F4GZE7_CELFA</name>
<dbReference type="Proteomes" id="UP000008460">
    <property type="component" value="Chromosome"/>
</dbReference>
<protein>
    <recommendedName>
        <fullName evidence="1">Polysaccharide pyruvyl transferase domain-containing protein</fullName>
    </recommendedName>
</protein>
<proteinExistence type="predicted"/>
<dbReference type="AlphaFoldDB" id="F4GZE7"/>
<dbReference type="PANTHER" id="PTHR36836">
    <property type="entry name" value="COLANIC ACID BIOSYNTHESIS PROTEIN WCAK"/>
    <property type="match status" value="1"/>
</dbReference>
<dbReference type="Pfam" id="PF04230">
    <property type="entry name" value="PS_pyruv_trans"/>
    <property type="match status" value="1"/>
</dbReference>
<sequence length="400" mass="43488">MTHVAVVHQHTNNYGDDAAGVALVEGLQRELGADTVDVFYIWHKNGRRISTGGAAVRHHMPRVLAGTNDERPRLALTALLWPLSRRADRGLAEMVDRCRAADAVFVAPAGSNLGVYKDWTYLLTLVILVRSGVRLRFVQNTVVSSGSAVFDRLALYVLRRSEVAVREAASARWLASHRVGAYLGVDTALLLADPPVESSRPRTGAPYIAVVPTRLGTWHPAFRGFDDGRFLRTVLSRAVADVAAARGLQVRIVPHLTGPEAEHSIHELLLDELASAGCPASVVEVGELDDYRTALAQAEAVVSMRYHGLVLSGMAGVPCVSLSYENKMHEAATYLGIAELELDMHDVSEEALRARVTDALDRRASIEKRLDLRVAELRQIAAGPLGSARAQLLRRRDAGA</sequence>
<dbReference type="PANTHER" id="PTHR36836:SF1">
    <property type="entry name" value="COLANIC ACID BIOSYNTHESIS PROTEIN WCAK"/>
    <property type="match status" value="1"/>
</dbReference>
<accession>F4GZE7</accession>
<dbReference type="KEGG" id="cfi:Celf_0728"/>
<dbReference type="InterPro" id="IPR007345">
    <property type="entry name" value="Polysacch_pyruvyl_Trfase"/>
</dbReference>
<dbReference type="eggNOG" id="COG2327">
    <property type="taxonomic scope" value="Bacteria"/>
</dbReference>
<gene>
    <name evidence="2" type="ordered locus">Celf_0728</name>
</gene>